<dbReference type="EMBL" id="MU806319">
    <property type="protein sequence ID" value="KAJ3836447.1"/>
    <property type="molecule type" value="Genomic_DNA"/>
</dbReference>
<feature type="compositionally biased region" description="Low complexity" evidence="1">
    <location>
        <begin position="184"/>
        <end position="201"/>
    </location>
</feature>
<evidence type="ECO:0000256" key="1">
    <source>
        <dbReference type="SAM" id="MobiDB-lite"/>
    </source>
</evidence>
<feature type="compositionally biased region" description="Polar residues" evidence="1">
    <location>
        <begin position="162"/>
        <end position="173"/>
    </location>
</feature>
<keyword evidence="3" id="KW-1185">Reference proteome</keyword>
<evidence type="ECO:0000313" key="3">
    <source>
        <dbReference type="Proteomes" id="UP001163846"/>
    </source>
</evidence>
<gene>
    <name evidence="2" type="ORF">F5878DRAFT_625105</name>
</gene>
<feature type="region of interest" description="Disordered" evidence="1">
    <location>
        <begin position="162"/>
        <end position="233"/>
    </location>
</feature>
<dbReference type="Proteomes" id="UP001163846">
    <property type="component" value="Unassembled WGS sequence"/>
</dbReference>
<organism evidence="2 3">
    <name type="scientific">Lentinula raphanica</name>
    <dbReference type="NCBI Taxonomy" id="153919"/>
    <lineage>
        <taxon>Eukaryota</taxon>
        <taxon>Fungi</taxon>
        <taxon>Dikarya</taxon>
        <taxon>Basidiomycota</taxon>
        <taxon>Agaricomycotina</taxon>
        <taxon>Agaricomycetes</taxon>
        <taxon>Agaricomycetidae</taxon>
        <taxon>Agaricales</taxon>
        <taxon>Marasmiineae</taxon>
        <taxon>Omphalotaceae</taxon>
        <taxon>Lentinula</taxon>
    </lineage>
</organism>
<comment type="caution">
    <text evidence="2">The sequence shown here is derived from an EMBL/GenBank/DDBJ whole genome shotgun (WGS) entry which is preliminary data.</text>
</comment>
<feature type="compositionally biased region" description="Low complexity" evidence="1">
    <location>
        <begin position="300"/>
        <end position="311"/>
    </location>
</feature>
<sequence>MGKWTTGYCEDVLSSKIKSLVSGAIKRYRLEKFEPEINFERFAEELDVGDSFTTSLFDVLVKELADRQSRSNAHDRQLIAERTARSLRTITSSNRVYSSHRSAGRSRSHIGAYFGAPPEEIDLDEEDELHTLLEESTSRRQHDAIIDTTGITTVLPSYAIRSSSPAPITSTDEVSTRARPWIPPRSYLNSSSSLTRSSSLRRPTRSRTVDFNDFTSRRRSTTRSNNESTISAGSTVLPSTWAVSDSRERDTHPWPSSGSTRRFFSLRARRPEHELNLWSDIPDSEDGLTSGDNPTPLYIPPSTTSSRELTLPPTPPPPRGYLESTDTTTTTSSEHTNPSLDRLPRYTRNSLRRLGYSLSRQPSPTDTVLLSPDEYEEALRRAPSPPEMSEYSVRNFESSTFGLTARSNSHIPIPGDDGGVGESEVGATFSVVGAAAYPTPGSL</sequence>
<evidence type="ECO:0000313" key="2">
    <source>
        <dbReference type="EMBL" id="KAJ3836447.1"/>
    </source>
</evidence>
<name>A0AA38UFR1_9AGAR</name>
<proteinExistence type="predicted"/>
<feature type="region of interest" description="Disordered" evidence="1">
    <location>
        <begin position="241"/>
        <end position="260"/>
    </location>
</feature>
<protein>
    <submittedName>
        <fullName evidence="2">Uncharacterized protein</fullName>
    </submittedName>
</protein>
<feature type="region of interest" description="Disordered" evidence="1">
    <location>
        <begin position="278"/>
        <end position="343"/>
    </location>
</feature>
<accession>A0AA38UFR1</accession>
<feature type="compositionally biased region" description="Low complexity" evidence="1">
    <location>
        <begin position="324"/>
        <end position="333"/>
    </location>
</feature>
<dbReference type="AlphaFoldDB" id="A0AA38UFR1"/>
<reference evidence="2" key="1">
    <citation type="submission" date="2022-08" db="EMBL/GenBank/DDBJ databases">
        <authorList>
            <consortium name="DOE Joint Genome Institute"/>
            <person name="Min B."/>
            <person name="Riley R."/>
            <person name="Sierra-Patev S."/>
            <person name="Naranjo-Ortiz M."/>
            <person name="Looney B."/>
            <person name="Konkel Z."/>
            <person name="Slot J.C."/>
            <person name="Sakamoto Y."/>
            <person name="Steenwyk J.L."/>
            <person name="Rokas A."/>
            <person name="Carro J."/>
            <person name="Camarero S."/>
            <person name="Ferreira P."/>
            <person name="Molpeceres G."/>
            <person name="Ruiz-Duenas F.J."/>
            <person name="Serrano A."/>
            <person name="Henrissat B."/>
            <person name="Drula E."/>
            <person name="Hughes K.W."/>
            <person name="Mata J.L."/>
            <person name="Ishikawa N.K."/>
            <person name="Vargas-Isla R."/>
            <person name="Ushijima S."/>
            <person name="Smith C.A."/>
            <person name="Ahrendt S."/>
            <person name="Andreopoulos W."/>
            <person name="He G."/>
            <person name="Labutti K."/>
            <person name="Lipzen A."/>
            <person name="Ng V."/>
            <person name="Sandor L."/>
            <person name="Barry K."/>
            <person name="Martinez A.T."/>
            <person name="Xiao Y."/>
            <person name="Gibbons J.G."/>
            <person name="Terashima K."/>
            <person name="Hibbett D.S."/>
            <person name="Grigoriev I.V."/>
        </authorList>
    </citation>
    <scope>NUCLEOTIDE SEQUENCE</scope>
    <source>
        <strain evidence="2">TFB9207</strain>
    </source>
</reference>